<evidence type="ECO:0000256" key="5">
    <source>
        <dbReference type="SAM" id="MobiDB-lite"/>
    </source>
</evidence>
<keyword evidence="8" id="KW-1185">Reference proteome</keyword>
<dbReference type="eggNOG" id="COG1309">
    <property type="taxonomic scope" value="Bacteria"/>
</dbReference>
<dbReference type="InterPro" id="IPR050109">
    <property type="entry name" value="HTH-type_TetR-like_transc_reg"/>
</dbReference>
<evidence type="ECO:0000256" key="1">
    <source>
        <dbReference type="ARBA" id="ARBA00023015"/>
    </source>
</evidence>
<reference evidence="7 8" key="1">
    <citation type="journal article" date="2011" name="J. Bacteriol.">
        <title>Draft Genome Sequence of Gordonia neofelifaecis NRRL B-59395, a Cholesterol-Degrading Actinomycete.</title>
        <authorList>
            <person name="Ge F."/>
            <person name="Li W."/>
            <person name="Chen G."/>
            <person name="Liu Y."/>
            <person name="Zhang G."/>
            <person name="Yong B."/>
            <person name="Wang Q."/>
            <person name="Wang N."/>
            <person name="Huang Z."/>
            <person name="Li W."/>
            <person name="Wang J."/>
            <person name="Wu C."/>
            <person name="Xie Q."/>
            <person name="Liu G."/>
        </authorList>
    </citation>
    <scope>NUCLEOTIDE SEQUENCE [LARGE SCALE GENOMIC DNA]</scope>
    <source>
        <strain evidence="7 8">NRRL B-59395</strain>
    </source>
</reference>
<dbReference type="SUPFAM" id="SSF46689">
    <property type="entry name" value="Homeodomain-like"/>
    <property type="match status" value="1"/>
</dbReference>
<dbReference type="AlphaFoldDB" id="F1YPH4"/>
<name>F1YPH4_9ACTN</name>
<dbReference type="PRINTS" id="PR00455">
    <property type="entry name" value="HTHTETR"/>
</dbReference>
<comment type="caution">
    <text evidence="7">The sequence shown here is derived from an EMBL/GenBank/DDBJ whole genome shotgun (WGS) entry which is preliminary data.</text>
</comment>
<protein>
    <submittedName>
        <fullName evidence="7">TetR family transcriptional regulator</fullName>
    </submittedName>
</protein>
<dbReference type="InterPro" id="IPR036271">
    <property type="entry name" value="Tet_transcr_reg_TetR-rel_C_sf"/>
</dbReference>
<accession>F1YPH4</accession>
<keyword evidence="1" id="KW-0805">Transcription regulation</keyword>
<dbReference type="PROSITE" id="PS50977">
    <property type="entry name" value="HTH_TETR_2"/>
    <property type="match status" value="1"/>
</dbReference>
<dbReference type="InterPro" id="IPR023772">
    <property type="entry name" value="DNA-bd_HTH_TetR-type_CS"/>
</dbReference>
<dbReference type="PANTHER" id="PTHR30055:SF234">
    <property type="entry name" value="HTH-TYPE TRANSCRIPTIONAL REGULATOR BETI"/>
    <property type="match status" value="1"/>
</dbReference>
<evidence type="ECO:0000313" key="8">
    <source>
        <dbReference type="Proteomes" id="UP000035065"/>
    </source>
</evidence>
<feature type="region of interest" description="Disordered" evidence="5">
    <location>
        <begin position="1"/>
        <end position="24"/>
    </location>
</feature>
<gene>
    <name evidence="7" type="ORF">SCNU_19145</name>
</gene>
<evidence type="ECO:0000256" key="2">
    <source>
        <dbReference type="ARBA" id="ARBA00023125"/>
    </source>
</evidence>
<proteinExistence type="predicted"/>
<evidence type="ECO:0000256" key="4">
    <source>
        <dbReference type="PROSITE-ProRule" id="PRU00335"/>
    </source>
</evidence>
<dbReference type="InterPro" id="IPR041586">
    <property type="entry name" value="PsrA_TetR_C"/>
</dbReference>
<dbReference type="InterPro" id="IPR009057">
    <property type="entry name" value="Homeodomain-like_sf"/>
</dbReference>
<feature type="domain" description="HTH tetR-type" evidence="6">
    <location>
        <begin position="27"/>
        <end position="87"/>
    </location>
</feature>
<dbReference type="RefSeq" id="WP_009681016.1">
    <property type="nucleotide sequence ID" value="NZ_AEUD01000024.1"/>
</dbReference>
<dbReference type="Pfam" id="PF17939">
    <property type="entry name" value="TetR_C_30"/>
    <property type="match status" value="1"/>
</dbReference>
<organism evidence="7 8">
    <name type="scientific">Gordonia neofelifaecis NRRL B-59395</name>
    <dbReference type="NCBI Taxonomy" id="644548"/>
    <lineage>
        <taxon>Bacteria</taxon>
        <taxon>Bacillati</taxon>
        <taxon>Actinomycetota</taxon>
        <taxon>Actinomycetes</taxon>
        <taxon>Mycobacteriales</taxon>
        <taxon>Gordoniaceae</taxon>
        <taxon>Gordonia</taxon>
    </lineage>
</organism>
<dbReference type="SUPFAM" id="SSF48498">
    <property type="entry name" value="Tetracyclin repressor-like, C-terminal domain"/>
    <property type="match status" value="1"/>
</dbReference>
<evidence type="ECO:0000259" key="6">
    <source>
        <dbReference type="PROSITE" id="PS50977"/>
    </source>
</evidence>
<evidence type="ECO:0000313" key="7">
    <source>
        <dbReference type="EMBL" id="EGD53425.1"/>
    </source>
</evidence>
<dbReference type="Gene3D" id="1.10.357.10">
    <property type="entry name" value="Tetracycline Repressor, domain 2"/>
    <property type="match status" value="1"/>
</dbReference>
<dbReference type="GO" id="GO:0000976">
    <property type="term" value="F:transcription cis-regulatory region binding"/>
    <property type="evidence" value="ECO:0007669"/>
    <property type="project" value="TreeGrafter"/>
</dbReference>
<dbReference type="PANTHER" id="PTHR30055">
    <property type="entry name" value="HTH-TYPE TRANSCRIPTIONAL REGULATOR RUTR"/>
    <property type="match status" value="1"/>
</dbReference>
<feature type="DNA-binding region" description="H-T-H motif" evidence="4">
    <location>
        <begin position="50"/>
        <end position="69"/>
    </location>
</feature>
<keyword evidence="3" id="KW-0804">Transcription</keyword>
<dbReference type="Pfam" id="PF00440">
    <property type="entry name" value="TetR_N"/>
    <property type="match status" value="1"/>
</dbReference>
<sequence>MFRTSLPTMARDDGDTMTGATPNRLGEATRRKLIRTAEKLFAAEGVDAVSLRAINTAAGQGAAAVHYHFGTKDDLLTAVLLDIGRQVSGEITERVAVIAADARRPELEDVVRALAEPYLALLQRERIRGMRWIKIVVQVSWDRRPAVRATGQDEVAALLREQVARALPGVSEDRIARRWPIAVASFLQSLTGLDDSVPGRGRLSDDDLDEFFDDLIAFISGGAERMLR</sequence>
<evidence type="ECO:0000256" key="3">
    <source>
        <dbReference type="ARBA" id="ARBA00023163"/>
    </source>
</evidence>
<dbReference type="STRING" id="644548.SCNU_19145"/>
<dbReference type="Proteomes" id="UP000035065">
    <property type="component" value="Unassembled WGS sequence"/>
</dbReference>
<keyword evidence="2 4" id="KW-0238">DNA-binding</keyword>
<dbReference type="GO" id="GO:0003700">
    <property type="term" value="F:DNA-binding transcription factor activity"/>
    <property type="evidence" value="ECO:0007669"/>
    <property type="project" value="TreeGrafter"/>
</dbReference>
<dbReference type="EMBL" id="AEUD01000024">
    <property type="protein sequence ID" value="EGD53425.1"/>
    <property type="molecule type" value="Genomic_DNA"/>
</dbReference>
<dbReference type="InterPro" id="IPR001647">
    <property type="entry name" value="HTH_TetR"/>
</dbReference>
<dbReference type="PROSITE" id="PS01081">
    <property type="entry name" value="HTH_TETR_1"/>
    <property type="match status" value="1"/>
</dbReference>